<sequence length="384" mass="42200">SNAIKFTEKGRVIVSASSVVINNINLRLQIKVKDTGAGLTASAQEKLFDAFSQADTAVARKYGGSGLGLAIVRKLVEQMQGFINVNSSVGEGTEFIVHLDLKLDTRKQEHVEKNLSDLSVLLYERNTATEETVRQLLLGWGVDVSCCKTDDDFIGHLMKYKTTGKSCDCIILGMNNDALSVSSVDGAVKKIRLLSLLPVVLMLNSSEYALPSHIIDEHVCYLGKPLNRQRLYSKLSSIKQLDAGNEVVCDTASAFRDLKILVAEDNTFNRELLTDMLVAFGAQVQAVDDGQYAVEEALNGDYDIIFLDLHMPRKDGITAANEIKQAALKKTPLLVAATADVFIKEQGSDVDVFDSFVFKPIREEVLLEKVATLLNFQGEYKSDI</sequence>
<organism evidence="4">
    <name type="scientific">hydrothermal vent metagenome</name>
    <dbReference type="NCBI Taxonomy" id="652676"/>
    <lineage>
        <taxon>unclassified sequences</taxon>
        <taxon>metagenomes</taxon>
        <taxon>ecological metagenomes</taxon>
    </lineage>
</organism>
<dbReference type="EMBL" id="UOEX01000315">
    <property type="protein sequence ID" value="VAW40018.1"/>
    <property type="molecule type" value="Genomic_DNA"/>
</dbReference>
<feature type="non-terminal residue" evidence="4">
    <location>
        <position position="1"/>
    </location>
</feature>
<dbReference type="SUPFAM" id="SSF55874">
    <property type="entry name" value="ATPase domain of HSP90 chaperone/DNA topoisomerase II/histidine kinase"/>
    <property type="match status" value="1"/>
</dbReference>
<dbReference type="PROSITE" id="PS50109">
    <property type="entry name" value="HIS_KIN"/>
    <property type="match status" value="1"/>
</dbReference>
<dbReference type="InterPro" id="IPR036890">
    <property type="entry name" value="HATPase_C_sf"/>
</dbReference>
<dbReference type="Pfam" id="PF02518">
    <property type="entry name" value="HATPase_c"/>
    <property type="match status" value="1"/>
</dbReference>
<dbReference type="PROSITE" id="PS50110">
    <property type="entry name" value="RESPONSE_REGULATORY"/>
    <property type="match status" value="1"/>
</dbReference>
<reference evidence="4" key="1">
    <citation type="submission" date="2018-06" db="EMBL/GenBank/DDBJ databases">
        <authorList>
            <person name="Zhirakovskaya E."/>
        </authorList>
    </citation>
    <scope>NUCLEOTIDE SEQUENCE</scope>
</reference>
<evidence type="ECO:0000259" key="3">
    <source>
        <dbReference type="PROSITE" id="PS50110"/>
    </source>
</evidence>
<dbReference type="SMART" id="SM00448">
    <property type="entry name" value="REC"/>
    <property type="match status" value="1"/>
</dbReference>
<dbReference type="InterPro" id="IPR003594">
    <property type="entry name" value="HATPase_dom"/>
</dbReference>
<dbReference type="InterPro" id="IPR005467">
    <property type="entry name" value="His_kinase_dom"/>
</dbReference>
<dbReference type="PANTHER" id="PTHR45339:SF5">
    <property type="entry name" value="HISTIDINE KINASE"/>
    <property type="match status" value="1"/>
</dbReference>
<gene>
    <name evidence="4" type="ORF">MNBD_DELTA03-195</name>
</gene>
<accession>A0A3B0V8N8</accession>
<evidence type="ECO:0000313" key="4">
    <source>
        <dbReference type="EMBL" id="VAW40018.1"/>
    </source>
</evidence>
<feature type="domain" description="Histidine kinase" evidence="2">
    <location>
        <begin position="1"/>
        <end position="103"/>
    </location>
</feature>
<dbReference type="InterPro" id="IPR011006">
    <property type="entry name" value="CheY-like_superfamily"/>
</dbReference>
<keyword evidence="4" id="KW-0808">Transferase</keyword>
<protein>
    <submittedName>
        <fullName evidence="4">Sensory box histidine kinase/response regulator</fullName>
    </submittedName>
</protein>
<dbReference type="SUPFAM" id="SSF52172">
    <property type="entry name" value="CheY-like"/>
    <property type="match status" value="2"/>
</dbReference>
<feature type="non-terminal residue" evidence="4">
    <location>
        <position position="384"/>
    </location>
</feature>
<dbReference type="CDD" id="cd16922">
    <property type="entry name" value="HATPase_EvgS-ArcB-TorS-like"/>
    <property type="match status" value="1"/>
</dbReference>
<keyword evidence="1" id="KW-0597">Phosphoprotein</keyword>
<dbReference type="InterPro" id="IPR004358">
    <property type="entry name" value="Sig_transdc_His_kin-like_C"/>
</dbReference>
<evidence type="ECO:0000259" key="2">
    <source>
        <dbReference type="PROSITE" id="PS50109"/>
    </source>
</evidence>
<dbReference type="PRINTS" id="PR00344">
    <property type="entry name" value="BCTRLSENSOR"/>
</dbReference>
<dbReference type="GO" id="GO:0000160">
    <property type="term" value="P:phosphorelay signal transduction system"/>
    <property type="evidence" value="ECO:0007669"/>
    <property type="project" value="InterPro"/>
</dbReference>
<dbReference type="CDD" id="cd17546">
    <property type="entry name" value="REC_hyHK_CKI1_RcsC-like"/>
    <property type="match status" value="1"/>
</dbReference>
<dbReference type="Gene3D" id="3.40.50.2300">
    <property type="match status" value="2"/>
</dbReference>
<keyword evidence="4" id="KW-0418">Kinase</keyword>
<feature type="domain" description="Response regulatory" evidence="3">
    <location>
        <begin position="259"/>
        <end position="374"/>
    </location>
</feature>
<dbReference type="GO" id="GO:0016301">
    <property type="term" value="F:kinase activity"/>
    <property type="evidence" value="ECO:0007669"/>
    <property type="project" value="UniProtKB-KW"/>
</dbReference>
<proteinExistence type="predicted"/>
<dbReference type="Gene3D" id="3.30.565.10">
    <property type="entry name" value="Histidine kinase-like ATPase, C-terminal domain"/>
    <property type="match status" value="1"/>
</dbReference>
<dbReference type="Pfam" id="PF00072">
    <property type="entry name" value="Response_reg"/>
    <property type="match status" value="1"/>
</dbReference>
<dbReference type="InterPro" id="IPR001789">
    <property type="entry name" value="Sig_transdc_resp-reg_receiver"/>
</dbReference>
<dbReference type="PANTHER" id="PTHR45339">
    <property type="entry name" value="HYBRID SIGNAL TRANSDUCTION HISTIDINE KINASE J"/>
    <property type="match status" value="1"/>
</dbReference>
<evidence type="ECO:0000256" key="1">
    <source>
        <dbReference type="ARBA" id="ARBA00022553"/>
    </source>
</evidence>
<name>A0A3B0V8N8_9ZZZZ</name>
<dbReference type="SMART" id="SM00387">
    <property type="entry name" value="HATPase_c"/>
    <property type="match status" value="1"/>
</dbReference>
<dbReference type="AlphaFoldDB" id="A0A3B0V8N8"/>